<feature type="domain" description="Bacterial transcriptional activator" evidence="7">
    <location>
        <begin position="106"/>
        <end position="247"/>
    </location>
</feature>
<comment type="similarity">
    <text evidence="1">Belongs to the AfsR/DnrI/RedD regulatory family.</text>
</comment>
<evidence type="ECO:0000259" key="6">
    <source>
        <dbReference type="SMART" id="SM00862"/>
    </source>
</evidence>
<accession>A0A841C4K0</accession>
<dbReference type="InterPro" id="IPR001867">
    <property type="entry name" value="OmpR/PhoB-type_DNA-bd"/>
</dbReference>
<reference evidence="8 9" key="1">
    <citation type="submission" date="2020-08" db="EMBL/GenBank/DDBJ databases">
        <title>Sequencing the genomes of 1000 actinobacteria strains.</title>
        <authorList>
            <person name="Klenk H.-P."/>
        </authorList>
    </citation>
    <scope>NUCLEOTIDE SEQUENCE [LARGE SCALE GENOMIC DNA]</scope>
    <source>
        <strain evidence="8 9">DSM 45362</strain>
    </source>
</reference>
<dbReference type="CDD" id="cd15831">
    <property type="entry name" value="BTAD"/>
    <property type="match status" value="1"/>
</dbReference>
<dbReference type="SMART" id="SM01043">
    <property type="entry name" value="BTAD"/>
    <property type="match status" value="1"/>
</dbReference>
<protein>
    <submittedName>
        <fullName evidence="8">DNA-binding SARP family transcriptional activator</fullName>
    </submittedName>
</protein>
<feature type="repeat" description="TPR" evidence="5">
    <location>
        <begin position="849"/>
        <end position="882"/>
    </location>
</feature>
<dbReference type="Gene3D" id="1.25.40.10">
    <property type="entry name" value="Tetratricopeptide repeat domain"/>
    <property type="match status" value="3"/>
</dbReference>
<comment type="caution">
    <text evidence="8">The sequence shown here is derived from an EMBL/GenBank/DDBJ whole genome shotgun (WGS) entry which is preliminary data.</text>
</comment>
<dbReference type="SUPFAM" id="SSF46894">
    <property type="entry name" value="C-terminal effector domain of the bipartite response regulators"/>
    <property type="match status" value="1"/>
</dbReference>
<dbReference type="GO" id="GO:0003677">
    <property type="term" value="F:DNA binding"/>
    <property type="evidence" value="ECO:0007669"/>
    <property type="project" value="UniProtKB-KW"/>
</dbReference>
<dbReference type="SMART" id="SM00028">
    <property type="entry name" value="TPR"/>
    <property type="match status" value="4"/>
</dbReference>
<dbReference type="InterPro" id="IPR005158">
    <property type="entry name" value="BTAD"/>
</dbReference>
<dbReference type="PANTHER" id="PTHR35807:SF1">
    <property type="entry name" value="TRANSCRIPTIONAL REGULATOR REDD"/>
    <property type="match status" value="1"/>
</dbReference>
<keyword evidence="2" id="KW-0805">Transcription regulation</keyword>
<dbReference type="Pfam" id="PF13424">
    <property type="entry name" value="TPR_12"/>
    <property type="match status" value="1"/>
</dbReference>
<evidence type="ECO:0000259" key="7">
    <source>
        <dbReference type="SMART" id="SM01043"/>
    </source>
</evidence>
<evidence type="ECO:0000256" key="5">
    <source>
        <dbReference type="PROSITE-ProRule" id="PRU00339"/>
    </source>
</evidence>
<dbReference type="GO" id="GO:0043531">
    <property type="term" value="F:ADP binding"/>
    <property type="evidence" value="ECO:0007669"/>
    <property type="project" value="InterPro"/>
</dbReference>
<keyword evidence="3 8" id="KW-0238">DNA-binding</keyword>
<dbReference type="AlphaFoldDB" id="A0A841C4K0"/>
<gene>
    <name evidence="8" type="ORF">F4553_007663</name>
</gene>
<evidence type="ECO:0000256" key="1">
    <source>
        <dbReference type="ARBA" id="ARBA00005820"/>
    </source>
</evidence>
<dbReference type="Gene3D" id="3.40.50.300">
    <property type="entry name" value="P-loop containing nucleotide triphosphate hydrolases"/>
    <property type="match status" value="1"/>
</dbReference>
<evidence type="ECO:0000256" key="4">
    <source>
        <dbReference type="ARBA" id="ARBA00023163"/>
    </source>
</evidence>
<dbReference type="InterPro" id="IPR027417">
    <property type="entry name" value="P-loop_NTPase"/>
</dbReference>
<dbReference type="InterPro" id="IPR019734">
    <property type="entry name" value="TPR_rpt"/>
</dbReference>
<feature type="domain" description="OmpR/PhoB-type" evidence="6">
    <location>
        <begin position="22"/>
        <end position="99"/>
    </location>
</feature>
<evidence type="ECO:0000256" key="2">
    <source>
        <dbReference type="ARBA" id="ARBA00023015"/>
    </source>
</evidence>
<dbReference type="SMART" id="SM00862">
    <property type="entry name" value="Trans_reg_C"/>
    <property type="match status" value="1"/>
</dbReference>
<name>A0A841C4K0_9ACTN</name>
<keyword evidence="5" id="KW-0802">TPR repeat</keyword>
<evidence type="ECO:0000313" key="8">
    <source>
        <dbReference type="EMBL" id="MBB5874229.1"/>
    </source>
</evidence>
<dbReference type="Pfam" id="PF03704">
    <property type="entry name" value="BTAD"/>
    <property type="match status" value="1"/>
</dbReference>
<dbReference type="InterPro" id="IPR016032">
    <property type="entry name" value="Sig_transdc_resp-reg_C-effctor"/>
</dbReference>
<keyword evidence="9" id="KW-1185">Reference proteome</keyword>
<dbReference type="PROSITE" id="PS50005">
    <property type="entry name" value="TPR"/>
    <property type="match status" value="1"/>
</dbReference>
<dbReference type="SUPFAM" id="SSF48452">
    <property type="entry name" value="TPR-like"/>
    <property type="match status" value="2"/>
</dbReference>
<dbReference type="InterPro" id="IPR011990">
    <property type="entry name" value="TPR-like_helical_dom_sf"/>
</dbReference>
<dbReference type="RefSeq" id="WP_184846188.1">
    <property type="nucleotide sequence ID" value="NZ_JACHMN010000003.1"/>
</dbReference>
<dbReference type="InterPro" id="IPR051677">
    <property type="entry name" value="AfsR-DnrI-RedD_regulator"/>
</dbReference>
<evidence type="ECO:0000256" key="3">
    <source>
        <dbReference type="ARBA" id="ARBA00023125"/>
    </source>
</evidence>
<dbReference type="Gene3D" id="1.10.10.10">
    <property type="entry name" value="Winged helix-like DNA-binding domain superfamily/Winged helix DNA-binding domain"/>
    <property type="match status" value="1"/>
</dbReference>
<keyword evidence="4" id="KW-0804">Transcription</keyword>
<evidence type="ECO:0000313" key="9">
    <source>
        <dbReference type="Proteomes" id="UP000587527"/>
    </source>
</evidence>
<dbReference type="GO" id="GO:0006355">
    <property type="term" value="P:regulation of DNA-templated transcription"/>
    <property type="evidence" value="ECO:0007669"/>
    <property type="project" value="InterPro"/>
</dbReference>
<dbReference type="PANTHER" id="PTHR35807">
    <property type="entry name" value="TRANSCRIPTIONAL REGULATOR REDD-RELATED"/>
    <property type="match status" value="1"/>
</dbReference>
<dbReference type="SUPFAM" id="SSF52540">
    <property type="entry name" value="P-loop containing nucleoside triphosphate hydrolases"/>
    <property type="match status" value="1"/>
</dbReference>
<dbReference type="InterPro" id="IPR036388">
    <property type="entry name" value="WH-like_DNA-bd_sf"/>
</dbReference>
<dbReference type="Proteomes" id="UP000587527">
    <property type="component" value="Unassembled WGS sequence"/>
</dbReference>
<dbReference type="EMBL" id="JACHMN010000003">
    <property type="protein sequence ID" value="MBB5874229.1"/>
    <property type="molecule type" value="Genomic_DNA"/>
</dbReference>
<sequence length="948" mass="101707">MIDHGGECVFRILGPVQVQAADGSVTFARRQQRDLLALLLLRADQVMPVDHIVDAMWGADVPRTASLQIKNMVSGLRSALTEGTSRLATVDWQPAGYRIRIRHGQLDLAVFTGLVARSRTAPAAEAIPLLRQAVGLWRGRQALAGVRAVFADDARTHLEERRTDALEALFAAELDTANHAAVIAPLAEAVTEHPTRERLVAQLMTALHRSGRTSDALGAYQRARRVLIDDYALEPGPQLRHLERQILQGDPAVDAPAARAAVALPRRSSLPVPAQLPPDVRGFAGRAAELALLDALVDDADQAGAVVISVLMGSAGVGKTSLAIHWAHRAAHRFPDGQLYVNLAGFEADAVPMAPGEAVRGFLEALAVPPERIPTGLHAQAALYRSLAAGRRMLVLLDNAVSAEQVRPLLPGATGCLVLVTSRNRLTSLVVAEGAHPVTLDLLTDAEARDLLVARLGAARVRADERAVERIADRCARLPLALAVVAARAAIHPAIPLGTLAAQLAEANALGALAGQDPGADVRAVFSWSYQRLGHDAAGVFRRLGLHPGPEIAISAAASLVGMPVESVDPLLTELTNAHLIAEAGPGRFVLHDLLRAYAAELSATADPALGRRAAVRRLLDHYLHTADRAARRLYPHRYQIRLLATDPDVTVDTVGDRDQALAWFGGAHRVLVAAVELAAAEDLGDHAWQLAATIGTFADRRGHWDDWISALRTALATAERLGGTIGQAHAHSGLGLARSRLRRYAEAHDHLDRALTLFAELDDGLGAAYTHLRMSAVCEGMGRPGDALAHSRQARRLYGVVGHREGVAQALNNIGWYLAQLGSDRAAISHCEQALALHRELGDRQGTAHTLDSLGYVHHRLGDFDRAAAYYRESATMLRESGDRSHEAFALTHLGDAHGAAGHREQALDAWAAAQRIFDELRHPEADQVAAKIRELRRRGPRPAPSG</sequence>
<organism evidence="8 9">
    <name type="scientific">Allocatelliglobosispora scoriae</name>
    <dbReference type="NCBI Taxonomy" id="643052"/>
    <lineage>
        <taxon>Bacteria</taxon>
        <taxon>Bacillati</taxon>
        <taxon>Actinomycetota</taxon>
        <taxon>Actinomycetes</taxon>
        <taxon>Micromonosporales</taxon>
        <taxon>Micromonosporaceae</taxon>
        <taxon>Allocatelliglobosispora</taxon>
    </lineage>
</organism>
<dbReference type="GO" id="GO:0000160">
    <property type="term" value="P:phosphorelay signal transduction system"/>
    <property type="evidence" value="ECO:0007669"/>
    <property type="project" value="InterPro"/>
</dbReference>
<dbReference type="PRINTS" id="PR00364">
    <property type="entry name" value="DISEASERSIST"/>
</dbReference>
<proteinExistence type="inferred from homology"/>